<dbReference type="SUPFAM" id="SSF69593">
    <property type="entry name" value="Glycerol-3-phosphate (1)-acyltransferase"/>
    <property type="match status" value="1"/>
</dbReference>
<dbReference type="PANTHER" id="PTHR31605">
    <property type="entry name" value="GLYCEROL-3-PHOSPHATE O-ACYLTRANSFERASE 1"/>
    <property type="match status" value="1"/>
</dbReference>
<accession>A0ABW7N9I7</accession>
<evidence type="ECO:0000259" key="2">
    <source>
        <dbReference type="SMART" id="SM00563"/>
    </source>
</evidence>
<feature type="transmembrane region" description="Helical" evidence="1">
    <location>
        <begin position="310"/>
        <end position="339"/>
    </location>
</feature>
<feature type="domain" description="Phospholipid/glycerol acyltransferase" evidence="2">
    <location>
        <begin position="39"/>
        <end position="166"/>
    </location>
</feature>
<dbReference type="InterPro" id="IPR002123">
    <property type="entry name" value="Plipid/glycerol_acylTrfase"/>
</dbReference>
<gene>
    <name evidence="3" type="ORF">ACHKAR_06695</name>
</gene>
<sequence length="348" mass="40111">MRAHWFYYLVKIASWIGLKLFFGGVKIYGAKNIPRDAALIFTPNHQGAFMDAVLVGTFNRVPVSFLTRSDVFNKWSMPFLKALNMMPIYRIRDGIASLSQNDAVFDTCFRMLSEKRAILIFPEGNHGIEYYLRPLSKGTARLALDARAQVDPNTKIYIIPTGVNYFSHYHPLAKVLIKFGEPIELEDYMTQYHEHKQKGYNQLKQDLAEAMKKTLILAEDGADYTQKRDWIFQPKHEHLSFDELKAMAEGDHFEAREPMKKGPVRKALIWILSIFNLPPMLGLSKIIRGIKDHVFYVSIKYMVGSFLHILWWSFLFAAGVIWIGWEAGLLFAFTAIMVAMARQSLIKF</sequence>
<keyword evidence="4" id="KW-1185">Reference proteome</keyword>
<dbReference type="InterPro" id="IPR052744">
    <property type="entry name" value="GPAT/DAPAT"/>
</dbReference>
<keyword evidence="1" id="KW-0812">Transmembrane</keyword>
<evidence type="ECO:0000256" key="1">
    <source>
        <dbReference type="SAM" id="Phobius"/>
    </source>
</evidence>
<reference evidence="3 4" key="1">
    <citation type="journal article" date="2013" name="Int. J. Syst. Evol. Microbiol.">
        <title>Marinoscillum luteum sp. nov., isolated from marine sediment.</title>
        <authorList>
            <person name="Cha I.T."/>
            <person name="Park S.J."/>
            <person name="Kim S.J."/>
            <person name="Kim J.G."/>
            <person name="Jung M.Y."/>
            <person name="Shin K.S."/>
            <person name="Kwon K.K."/>
            <person name="Yang S.H."/>
            <person name="Seo Y.S."/>
            <person name="Rhee S.K."/>
        </authorList>
    </citation>
    <scope>NUCLEOTIDE SEQUENCE [LARGE SCALE GENOMIC DNA]</scope>
    <source>
        <strain evidence="3 4">KCTC 23939</strain>
    </source>
</reference>
<dbReference type="GO" id="GO:0016746">
    <property type="term" value="F:acyltransferase activity"/>
    <property type="evidence" value="ECO:0007669"/>
    <property type="project" value="UniProtKB-KW"/>
</dbReference>
<evidence type="ECO:0000313" key="3">
    <source>
        <dbReference type="EMBL" id="MFH6983119.1"/>
    </source>
</evidence>
<keyword evidence="3" id="KW-0808">Transferase</keyword>
<keyword evidence="1" id="KW-1133">Transmembrane helix</keyword>
<keyword evidence="1" id="KW-0472">Membrane</keyword>
<protein>
    <submittedName>
        <fullName evidence="3">1-acyl-sn-glycerol-3-phosphate acyltransferase</fullName>
    </submittedName>
</protein>
<evidence type="ECO:0000313" key="4">
    <source>
        <dbReference type="Proteomes" id="UP001610063"/>
    </source>
</evidence>
<keyword evidence="3" id="KW-0012">Acyltransferase</keyword>
<proteinExistence type="predicted"/>
<organism evidence="3 4">
    <name type="scientific">Marinoscillum luteum</name>
    <dbReference type="NCBI Taxonomy" id="861051"/>
    <lineage>
        <taxon>Bacteria</taxon>
        <taxon>Pseudomonadati</taxon>
        <taxon>Bacteroidota</taxon>
        <taxon>Cytophagia</taxon>
        <taxon>Cytophagales</taxon>
        <taxon>Reichenbachiellaceae</taxon>
        <taxon>Marinoscillum</taxon>
    </lineage>
</organism>
<dbReference type="SMART" id="SM00563">
    <property type="entry name" value="PlsC"/>
    <property type="match status" value="1"/>
</dbReference>
<feature type="transmembrane region" description="Helical" evidence="1">
    <location>
        <begin position="6"/>
        <end position="25"/>
    </location>
</feature>
<dbReference type="EMBL" id="JBIPKE010000014">
    <property type="protein sequence ID" value="MFH6983119.1"/>
    <property type="molecule type" value="Genomic_DNA"/>
</dbReference>
<dbReference type="Proteomes" id="UP001610063">
    <property type="component" value="Unassembled WGS sequence"/>
</dbReference>
<dbReference type="PANTHER" id="PTHR31605:SF0">
    <property type="entry name" value="GLYCEROL-3-PHOSPHATE O-ACYLTRANSFERASE 1"/>
    <property type="match status" value="1"/>
</dbReference>
<name>A0ABW7N9I7_9BACT</name>
<dbReference type="Pfam" id="PF01553">
    <property type="entry name" value="Acyltransferase"/>
    <property type="match status" value="1"/>
</dbReference>
<comment type="caution">
    <text evidence="3">The sequence shown here is derived from an EMBL/GenBank/DDBJ whole genome shotgun (WGS) entry which is preliminary data.</text>
</comment>
<feature type="transmembrane region" description="Helical" evidence="1">
    <location>
        <begin position="267"/>
        <end position="290"/>
    </location>
</feature>
<dbReference type="RefSeq" id="WP_395416693.1">
    <property type="nucleotide sequence ID" value="NZ_JBIPKE010000014.1"/>
</dbReference>